<evidence type="ECO:0000256" key="1">
    <source>
        <dbReference type="ARBA" id="ARBA00004141"/>
    </source>
</evidence>
<keyword evidence="2" id="KW-0813">Transport</keyword>
<keyword evidence="9 10" id="KW-0472">Membrane</keyword>
<keyword evidence="4 10" id="KW-0812">Transmembrane</keyword>
<keyword evidence="6" id="KW-0249">Electron transport</keyword>
<evidence type="ECO:0000313" key="12">
    <source>
        <dbReference type="EMBL" id="MBS1257455.1"/>
    </source>
</evidence>
<dbReference type="Pfam" id="PF00032">
    <property type="entry name" value="Cytochrom_B_C"/>
    <property type="match status" value="1"/>
</dbReference>
<feature type="transmembrane region" description="Helical" evidence="10">
    <location>
        <begin position="109"/>
        <end position="131"/>
    </location>
</feature>
<keyword evidence="3" id="KW-0349">Heme</keyword>
<evidence type="ECO:0000256" key="3">
    <source>
        <dbReference type="ARBA" id="ARBA00022617"/>
    </source>
</evidence>
<comment type="subcellular location">
    <subcellularLocation>
        <location evidence="1">Membrane</location>
        <topology evidence="1">Multi-pass membrane protein</topology>
    </subcellularLocation>
</comment>
<evidence type="ECO:0000313" key="13">
    <source>
        <dbReference type="Proteomes" id="UP000722750"/>
    </source>
</evidence>
<evidence type="ECO:0000256" key="4">
    <source>
        <dbReference type="ARBA" id="ARBA00022692"/>
    </source>
</evidence>
<proteinExistence type="predicted"/>
<evidence type="ECO:0000259" key="11">
    <source>
        <dbReference type="PROSITE" id="PS51003"/>
    </source>
</evidence>
<comment type="caution">
    <text evidence="12">The sequence shown here is derived from an EMBL/GenBank/DDBJ whole genome shotgun (WGS) entry which is preliminary data.</text>
</comment>
<dbReference type="AlphaFoldDB" id="A0A941W3S4"/>
<dbReference type="SUPFAM" id="SSF81648">
    <property type="entry name" value="a domain/subunit of cytochrome bc1 complex (Ubiquinol-cytochrome c reductase)"/>
    <property type="match status" value="1"/>
</dbReference>
<dbReference type="GO" id="GO:0016020">
    <property type="term" value="C:membrane"/>
    <property type="evidence" value="ECO:0007669"/>
    <property type="project" value="UniProtKB-SubCell"/>
</dbReference>
<dbReference type="InterPro" id="IPR005798">
    <property type="entry name" value="Cyt_b/b6_C"/>
</dbReference>
<keyword evidence="5" id="KW-0479">Metal-binding</keyword>
<dbReference type="Gene3D" id="1.20.810.10">
    <property type="entry name" value="Cytochrome Bc1 Complex, Chain C"/>
    <property type="match status" value="1"/>
</dbReference>
<evidence type="ECO:0000256" key="8">
    <source>
        <dbReference type="ARBA" id="ARBA00023004"/>
    </source>
</evidence>
<feature type="domain" description="Cytochrome b/b6 C-terminal region profile" evidence="11">
    <location>
        <begin position="6"/>
        <end position="132"/>
    </location>
</feature>
<dbReference type="GO" id="GO:0009055">
    <property type="term" value="F:electron transfer activity"/>
    <property type="evidence" value="ECO:0007669"/>
    <property type="project" value="InterPro"/>
</dbReference>
<reference evidence="12" key="1">
    <citation type="journal article" date="2021" name="ISME J.">
        <title>Fine-scale metabolic discontinuity in a stratified prokaryote microbiome of a Red Sea deep halocline.</title>
        <authorList>
            <person name="Michoud G."/>
            <person name="Ngugi D.K."/>
            <person name="Barozzi A."/>
            <person name="Merlino G."/>
            <person name="Calleja M.L."/>
            <person name="Delgado-Huertas A."/>
            <person name="Moran X.A.G."/>
            <person name="Daffonchio D."/>
        </authorList>
    </citation>
    <scope>NUCLEOTIDE SEQUENCE</scope>
    <source>
        <strain evidence="12">SuakinDeep_MAG55_1</strain>
    </source>
</reference>
<protein>
    <recommendedName>
        <fullName evidence="11">Cytochrome b/b6 C-terminal region profile domain-containing protein</fullName>
    </recommendedName>
</protein>
<organism evidence="12 13">
    <name type="scientific">Candidatus Scalindua arabica</name>
    <dbReference type="NCBI Taxonomy" id="1127984"/>
    <lineage>
        <taxon>Bacteria</taxon>
        <taxon>Pseudomonadati</taxon>
        <taxon>Planctomycetota</taxon>
        <taxon>Candidatus Brocadiia</taxon>
        <taxon>Candidatus Brocadiales</taxon>
        <taxon>Candidatus Scalinduaceae</taxon>
        <taxon>Candidatus Scalindua</taxon>
    </lineage>
</organism>
<dbReference type="EMBL" id="JAANXD010000025">
    <property type="protein sequence ID" value="MBS1257455.1"/>
    <property type="molecule type" value="Genomic_DNA"/>
</dbReference>
<gene>
    <name evidence="12" type="ORF">MAG551_00499</name>
</gene>
<dbReference type="InterPro" id="IPR036150">
    <property type="entry name" value="Cyt_b/b6_C_sf"/>
</dbReference>
<evidence type="ECO:0000256" key="10">
    <source>
        <dbReference type="SAM" id="Phobius"/>
    </source>
</evidence>
<dbReference type="GO" id="GO:0046872">
    <property type="term" value="F:metal ion binding"/>
    <property type="evidence" value="ECO:0007669"/>
    <property type="project" value="UniProtKB-KW"/>
</dbReference>
<keyword evidence="8" id="KW-0408">Iron</keyword>
<dbReference type="InterPro" id="IPR027387">
    <property type="entry name" value="Cytb/b6-like_sf"/>
</dbReference>
<dbReference type="PROSITE" id="PS51003">
    <property type="entry name" value="CYTB_CTER"/>
    <property type="match status" value="1"/>
</dbReference>
<name>A0A941W3S4_9BACT</name>
<dbReference type="Proteomes" id="UP000722750">
    <property type="component" value="Unassembled WGS sequence"/>
</dbReference>
<evidence type="ECO:0000256" key="9">
    <source>
        <dbReference type="ARBA" id="ARBA00023136"/>
    </source>
</evidence>
<feature type="transmembrane region" description="Helical" evidence="10">
    <location>
        <begin position="78"/>
        <end position="97"/>
    </location>
</feature>
<feature type="transmembrane region" description="Helical" evidence="10">
    <location>
        <begin position="21"/>
        <end position="42"/>
    </location>
</feature>
<evidence type="ECO:0000256" key="6">
    <source>
        <dbReference type="ARBA" id="ARBA00022982"/>
    </source>
</evidence>
<dbReference type="GO" id="GO:0016491">
    <property type="term" value="F:oxidoreductase activity"/>
    <property type="evidence" value="ECO:0007669"/>
    <property type="project" value="InterPro"/>
</dbReference>
<accession>A0A941W3S4</accession>
<evidence type="ECO:0000256" key="7">
    <source>
        <dbReference type="ARBA" id="ARBA00022989"/>
    </source>
</evidence>
<sequence length="132" mass="15605">MADYSKGRNEEELEAFYPNEILRHILITFLFISAVMLGVMFLPESFQKSTDEFASFQTRPPWFLLPFYHVSSLINNRVWHVAILVIYAMTFISIPFLDRNPERSLWKKPIFLTIVIINLLMIFVLGLTRYLQ</sequence>
<evidence type="ECO:0000256" key="2">
    <source>
        <dbReference type="ARBA" id="ARBA00022448"/>
    </source>
</evidence>
<keyword evidence="7 10" id="KW-1133">Transmembrane helix</keyword>
<evidence type="ECO:0000256" key="5">
    <source>
        <dbReference type="ARBA" id="ARBA00022723"/>
    </source>
</evidence>